<name>A0A183JBC1_9BILA</name>
<keyword evidence="5" id="KW-1185">Reference proteome</keyword>
<sequence>MKEKSKEEKKHAEKKPKASHGDEEEPESFEPREKDPFAGLPKSTFDLDAFKRVYSNEDTLTKAVPYFWEHFDPANYSIWYCEYKYPSELAKIYMSCNLITGNFFLSRKL</sequence>
<evidence type="ECO:0000313" key="6">
    <source>
        <dbReference type="WBParaSite" id="SBAD_0001358601-mRNA-1"/>
    </source>
</evidence>
<reference evidence="4 5" key="2">
    <citation type="submission" date="2018-11" db="EMBL/GenBank/DDBJ databases">
        <authorList>
            <consortium name="Pathogen Informatics"/>
        </authorList>
    </citation>
    <scope>NUCLEOTIDE SEQUENCE [LARGE SCALE GENOMIC DNA]</scope>
</reference>
<dbReference type="PROSITE" id="PS50040">
    <property type="entry name" value="EF1G_C"/>
    <property type="match status" value="1"/>
</dbReference>
<dbReference type="InterPro" id="IPR050802">
    <property type="entry name" value="EF-GSTs"/>
</dbReference>
<dbReference type="EMBL" id="UZAM01020876">
    <property type="protein sequence ID" value="VDP54895.1"/>
    <property type="molecule type" value="Genomic_DNA"/>
</dbReference>
<dbReference type="PANTHER" id="PTHR43986">
    <property type="entry name" value="ELONGATION FACTOR 1-GAMMA"/>
    <property type="match status" value="1"/>
</dbReference>
<evidence type="ECO:0000259" key="3">
    <source>
        <dbReference type="PROSITE" id="PS50040"/>
    </source>
</evidence>
<dbReference type="InterPro" id="IPR036433">
    <property type="entry name" value="EF1B_G_C_sf"/>
</dbReference>
<gene>
    <name evidence="4" type="ORF">SBAD_LOCUS13169</name>
</gene>
<keyword evidence="1" id="KW-0648">Protein biosynthesis</keyword>
<dbReference type="GO" id="GO:0005737">
    <property type="term" value="C:cytoplasm"/>
    <property type="evidence" value="ECO:0007669"/>
    <property type="project" value="TreeGrafter"/>
</dbReference>
<accession>A0A183JBC1</accession>
<dbReference type="GO" id="GO:0005634">
    <property type="term" value="C:nucleus"/>
    <property type="evidence" value="ECO:0007669"/>
    <property type="project" value="TreeGrafter"/>
</dbReference>
<evidence type="ECO:0000256" key="2">
    <source>
        <dbReference type="SAM" id="MobiDB-lite"/>
    </source>
</evidence>
<dbReference type="SUPFAM" id="SSF89942">
    <property type="entry name" value="eEF1-gamma domain"/>
    <property type="match status" value="1"/>
</dbReference>
<dbReference type="SMART" id="SM01183">
    <property type="entry name" value="EF1G"/>
    <property type="match status" value="1"/>
</dbReference>
<proteinExistence type="predicted"/>
<evidence type="ECO:0000256" key="1">
    <source>
        <dbReference type="PROSITE-ProRule" id="PRU00519"/>
    </source>
</evidence>
<evidence type="ECO:0000313" key="5">
    <source>
        <dbReference type="Proteomes" id="UP000270296"/>
    </source>
</evidence>
<evidence type="ECO:0000313" key="4">
    <source>
        <dbReference type="EMBL" id="VDP54895.1"/>
    </source>
</evidence>
<dbReference type="Pfam" id="PF00647">
    <property type="entry name" value="EF1G"/>
    <property type="match status" value="1"/>
</dbReference>
<dbReference type="GO" id="GO:0003746">
    <property type="term" value="F:translation elongation factor activity"/>
    <property type="evidence" value="ECO:0007669"/>
    <property type="project" value="UniProtKB-UniRule"/>
</dbReference>
<dbReference type="InterPro" id="IPR001662">
    <property type="entry name" value="EF1B_G_C"/>
</dbReference>
<keyword evidence="1" id="KW-0251">Elongation factor</keyword>
<dbReference type="OrthoDB" id="249703at2759"/>
<dbReference type="WBParaSite" id="SBAD_0001358601-mRNA-1">
    <property type="protein sequence ID" value="SBAD_0001358601-mRNA-1"/>
    <property type="gene ID" value="SBAD_0001358601"/>
</dbReference>
<feature type="domain" description="EF-1-gamma C-terminal" evidence="3">
    <location>
        <begin position="33"/>
        <end position="109"/>
    </location>
</feature>
<dbReference type="Proteomes" id="UP000270296">
    <property type="component" value="Unassembled WGS sequence"/>
</dbReference>
<reference evidence="6" key="1">
    <citation type="submission" date="2016-06" db="UniProtKB">
        <authorList>
            <consortium name="WormBaseParasite"/>
        </authorList>
    </citation>
    <scope>IDENTIFICATION</scope>
</reference>
<dbReference type="PANTHER" id="PTHR43986:SF1">
    <property type="entry name" value="ELONGATION FACTOR 1-GAMMA"/>
    <property type="match status" value="1"/>
</dbReference>
<feature type="compositionally biased region" description="Basic and acidic residues" evidence="2">
    <location>
        <begin position="1"/>
        <end position="21"/>
    </location>
</feature>
<dbReference type="AlphaFoldDB" id="A0A183JBC1"/>
<protein>
    <submittedName>
        <fullName evidence="6">EF-1-gamma C-terminal domain-containing protein</fullName>
    </submittedName>
</protein>
<feature type="region of interest" description="Disordered" evidence="2">
    <location>
        <begin position="1"/>
        <end position="41"/>
    </location>
</feature>
<dbReference type="Gene3D" id="3.30.70.1010">
    <property type="entry name" value="Translation elongation factor EF1B, gamma chain, conserved domain"/>
    <property type="match status" value="1"/>
</dbReference>
<organism evidence="6">
    <name type="scientific">Soboliphyme baturini</name>
    <dbReference type="NCBI Taxonomy" id="241478"/>
    <lineage>
        <taxon>Eukaryota</taxon>
        <taxon>Metazoa</taxon>
        <taxon>Ecdysozoa</taxon>
        <taxon>Nematoda</taxon>
        <taxon>Enoplea</taxon>
        <taxon>Dorylaimia</taxon>
        <taxon>Dioctophymatida</taxon>
        <taxon>Dioctophymatoidea</taxon>
        <taxon>Soboliphymatidae</taxon>
        <taxon>Soboliphyme</taxon>
    </lineage>
</organism>